<dbReference type="VEuPathDB" id="FungiDB:sscle_12g089980"/>
<dbReference type="EMBL" id="CP017825">
    <property type="protein sequence ID" value="APA14228.1"/>
    <property type="molecule type" value="Genomic_DNA"/>
</dbReference>
<evidence type="ECO:0000313" key="1">
    <source>
        <dbReference type="EMBL" id="APA14228.1"/>
    </source>
</evidence>
<dbReference type="AlphaFoldDB" id="A0A1D9QH40"/>
<protein>
    <submittedName>
        <fullName evidence="1">Uncharacterized protein</fullName>
    </submittedName>
</protein>
<dbReference type="Proteomes" id="UP000177798">
    <property type="component" value="Chromosome 12"/>
</dbReference>
<gene>
    <name evidence="1" type="ORF">sscle_12g089980</name>
</gene>
<reference evidence="2" key="1">
    <citation type="journal article" date="2017" name="Genome Biol. Evol.">
        <title>The complete genome sequence of the phytopathogenic fungus Sclerotinia sclerotiorum reveals insights into the genome architecture of broad host range pathogens.</title>
        <authorList>
            <person name="Derbyshire M."/>
            <person name="Denton-Giles M."/>
            <person name="Hegedus D."/>
            <person name="Seifbarghy S."/>
            <person name="Rollins J."/>
            <person name="van Kan J."/>
            <person name="Seidl M.F."/>
            <person name="Faino L."/>
            <person name="Mbengue M."/>
            <person name="Navaud O."/>
            <person name="Raffaele S."/>
            <person name="Hammond-Kosack K."/>
            <person name="Heard S."/>
            <person name="Oliver R."/>
        </authorList>
    </citation>
    <scope>NUCLEOTIDE SEQUENCE [LARGE SCALE GENOMIC DNA]</scope>
    <source>
        <strain evidence="2">ATCC 18683 / 1980 / Ss-1</strain>
    </source>
</reference>
<organism evidence="1 2">
    <name type="scientific">Sclerotinia sclerotiorum (strain ATCC 18683 / 1980 / Ss-1)</name>
    <name type="common">White mold</name>
    <name type="synonym">Whetzelinia sclerotiorum</name>
    <dbReference type="NCBI Taxonomy" id="665079"/>
    <lineage>
        <taxon>Eukaryota</taxon>
        <taxon>Fungi</taxon>
        <taxon>Dikarya</taxon>
        <taxon>Ascomycota</taxon>
        <taxon>Pezizomycotina</taxon>
        <taxon>Leotiomycetes</taxon>
        <taxon>Helotiales</taxon>
        <taxon>Sclerotiniaceae</taxon>
        <taxon>Sclerotinia</taxon>
    </lineage>
</organism>
<accession>A0A1D9QH40</accession>
<proteinExistence type="predicted"/>
<name>A0A1D9QH40_SCLS1</name>
<evidence type="ECO:0000313" key="2">
    <source>
        <dbReference type="Proteomes" id="UP000177798"/>
    </source>
</evidence>
<dbReference type="OrthoDB" id="3540062at2759"/>
<sequence>MDAFPTEDDRHAAATIMLFQSYMGVELVEFIRSSMGKASRDLFGGVATGSRKRPAKFMHNGFGGETAVDDDVSEYNDDNPDNKLEYRAILTASMALRERRFLYVKKDGQRLYCGDRETHSSTTWLLNMISSER</sequence>